<gene>
    <name evidence="10" type="ORF">EES38_10575</name>
</gene>
<evidence type="ECO:0000256" key="6">
    <source>
        <dbReference type="ARBA" id="ARBA00022692"/>
    </source>
</evidence>
<dbReference type="RefSeq" id="WP_124937141.1">
    <property type="nucleotide sequence ID" value="NZ_RJVQ01000003.1"/>
</dbReference>
<dbReference type="GO" id="GO:0022857">
    <property type="term" value="F:transmembrane transporter activity"/>
    <property type="evidence" value="ECO:0007669"/>
    <property type="project" value="InterPro"/>
</dbReference>
<evidence type="ECO:0000256" key="9">
    <source>
        <dbReference type="SAM" id="Phobius"/>
    </source>
</evidence>
<dbReference type="PROSITE" id="PS51257">
    <property type="entry name" value="PROKAR_LIPOPROTEIN"/>
    <property type="match status" value="1"/>
</dbReference>
<evidence type="ECO:0000256" key="5">
    <source>
        <dbReference type="ARBA" id="ARBA00022519"/>
    </source>
</evidence>
<evidence type="ECO:0000256" key="8">
    <source>
        <dbReference type="ARBA" id="ARBA00023136"/>
    </source>
</evidence>
<protein>
    <submittedName>
        <fullName evidence="10">ABC transporter permease</fullName>
    </submittedName>
</protein>
<evidence type="ECO:0000256" key="3">
    <source>
        <dbReference type="ARBA" id="ARBA00022448"/>
    </source>
</evidence>
<evidence type="ECO:0000313" key="11">
    <source>
        <dbReference type="Proteomes" id="UP000281112"/>
    </source>
</evidence>
<dbReference type="Pfam" id="PF02653">
    <property type="entry name" value="BPD_transp_2"/>
    <property type="match status" value="1"/>
</dbReference>
<dbReference type="Proteomes" id="UP000281112">
    <property type="component" value="Unassembled WGS sequence"/>
</dbReference>
<feature type="transmembrane region" description="Helical" evidence="9">
    <location>
        <begin position="263"/>
        <end position="282"/>
    </location>
</feature>
<dbReference type="CDD" id="cd06579">
    <property type="entry name" value="TM_PBP1_transp_AraH_like"/>
    <property type="match status" value="1"/>
</dbReference>
<evidence type="ECO:0000313" key="10">
    <source>
        <dbReference type="EMBL" id="RQW63679.1"/>
    </source>
</evidence>
<keyword evidence="11" id="KW-1185">Reference proteome</keyword>
<comment type="caution">
    <text evidence="10">The sequence shown here is derived from an EMBL/GenBank/DDBJ whole genome shotgun (WGS) entry which is preliminary data.</text>
</comment>
<evidence type="ECO:0000256" key="2">
    <source>
        <dbReference type="ARBA" id="ARBA00007942"/>
    </source>
</evidence>
<feature type="transmembrane region" description="Helical" evidence="9">
    <location>
        <begin position="204"/>
        <end position="226"/>
    </location>
</feature>
<accession>A0A3N9THN1</accession>
<keyword evidence="6 9" id="KW-0812">Transmembrane</keyword>
<feature type="transmembrane region" description="Helical" evidence="9">
    <location>
        <begin position="153"/>
        <end position="175"/>
    </location>
</feature>
<dbReference type="EMBL" id="RJVQ01000003">
    <property type="protein sequence ID" value="RQW63679.1"/>
    <property type="molecule type" value="Genomic_DNA"/>
</dbReference>
<evidence type="ECO:0000256" key="4">
    <source>
        <dbReference type="ARBA" id="ARBA00022475"/>
    </source>
</evidence>
<keyword evidence="8 9" id="KW-0472">Membrane</keyword>
<feature type="transmembrane region" description="Helical" evidence="9">
    <location>
        <begin position="84"/>
        <end position="108"/>
    </location>
</feature>
<dbReference type="InterPro" id="IPR001851">
    <property type="entry name" value="ABC_transp_permease"/>
</dbReference>
<sequence>MKQKWNTSEVIRVSLFIAIPVIFACVNTYFLTSGNLFALMQSFALVGLVALGLALTMIVGEFDLSVAPMVAVGGLILAKTGGDSAIVGVLCAVAFGLAVGLINALMIIKLKVSSLVSTLGVMVLLSGFAYWIADGNVVPYYNFDASDVLDAQFFYLLSPRILITIAAIAAIYLVLNFTRLGRDIYATGSHRQSAIMSGANTTGALLFSFGMSGLLAALAGALISISLATGSPTLGDTLLIQAASAAILGGVSLGGGVGRIPQVAVGVFILAALNNGLSLMGVSSATTLLVNGCVLGAVVVINGGLGDLKIARSKRVHG</sequence>
<feature type="transmembrane region" description="Helical" evidence="9">
    <location>
        <begin position="288"/>
        <end position="305"/>
    </location>
</feature>
<keyword evidence="7 9" id="KW-1133">Transmembrane helix</keyword>
<evidence type="ECO:0000256" key="7">
    <source>
        <dbReference type="ARBA" id="ARBA00022989"/>
    </source>
</evidence>
<keyword evidence="5" id="KW-0997">Cell inner membrane</keyword>
<organism evidence="10 11">
    <name type="scientific">Vibrio viridaestus</name>
    <dbReference type="NCBI Taxonomy" id="2487322"/>
    <lineage>
        <taxon>Bacteria</taxon>
        <taxon>Pseudomonadati</taxon>
        <taxon>Pseudomonadota</taxon>
        <taxon>Gammaproteobacteria</taxon>
        <taxon>Vibrionales</taxon>
        <taxon>Vibrionaceae</taxon>
        <taxon>Vibrio</taxon>
    </lineage>
</organism>
<feature type="transmembrane region" description="Helical" evidence="9">
    <location>
        <begin position="238"/>
        <end position="256"/>
    </location>
</feature>
<dbReference type="PANTHER" id="PTHR32196">
    <property type="entry name" value="ABC TRANSPORTER PERMEASE PROTEIN YPHD-RELATED-RELATED"/>
    <property type="match status" value="1"/>
</dbReference>
<keyword evidence="3" id="KW-0813">Transport</keyword>
<comment type="similarity">
    <text evidence="2">Belongs to the binding-protein-dependent transport system permease family. AraH/RbsC subfamily.</text>
</comment>
<dbReference type="OrthoDB" id="5422926at2"/>
<keyword evidence="4" id="KW-1003">Cell membrane</keyword>
<comment type="subcellular location">
    <subcellularLocation>
        <location evidence="1">Cell inner membrane</location>
        <topology evidence="1">Multi-pass membrane protein</topology>
    </subcellularLocation>
</comment>
<dbReference type="PANTHER" id="PTHR32196:SF21">
    <property type="entry name" value="ABC TRANSPORTER PERMEASE PROTEIN YPHD-RELATED"/>
    <property type="match status" value="1"/>
</dbReference>
<reference evidence="10 11" key="1">
    <citation type="submission" date="2018-11" db="EMBL/GenBank/DDBJ databases">
        <title>Vibrio LJC006 sp. nov., isolated from seawater during the bloom of the enteromorpha.</title>
        <authorList>
            <person name="Liang J."/>
        </authorList>
    </citation>
    <scope>NUCLEOTIDE SEQUENCE [LARGE SCALE GENOMIC DNA]</scope>
    <source>
        <strain evidence="10 11">LJC006</strain>
    </source>
</reference>
<feature type="transmembrane region" description="Helical" evidence="9">
    <location>
        <begin position="12"/>
        <end position="30"/>
    </location>
</feature>
<proteinExistence type="inferred from homology"/>
<dbReference type="GO" id="GO:0005886">
    <property type="term" value="C:plasma membrane"/>
    <property type="evidence" value="ECO:0007669"/>
    <property type="project" value="UniProtKB-SubCell"/>
</dbReference>
<name>A0A3N9THN1_9VIBR</name>
<evidence type="ECO:0000256" key="1">
    <source>
        <dbReference type="ARBA" id="ARBA00004429"/>
    </source>
</evidence>
<dbReference type="AlphaFoldDB" id="A0A3N9THN1"/>
<feature type="transmembrane region" description="Helical" evidence="9">
    <location>
        <begin position="36"/>
        <end position="55"/>
    </location>
</feature>
<feature type="transmembrane region" description="Helical" evidence="9">
    <location>
        <begin position="115"/>
        <end position="133"/>
    </location>
</feature>